<dbReference type="AlphaFoldDB" id="A0A839R053"/>
<gene>
    <name evidence="1" type="ORF">E9229_003893</name>
</gene>
<sequence length="40" mass="4470">MRNIATILLEGRSNHHLAEATGKMRNYPALVLRLVGIRLA</sequence>
<keyword evidence="2" id="KW-1185">Reference proteome</keyword>
<name>A0A839R053_9MICC</name>
<reference evidence="1 2" key="1">
    <citation type="submission" date="2020-08" db="EMBL/GenBank/DDBJ databases">
        <title>Sequencing the genomes of 1000 actinobacteria strains.</title>
        <authorList>
            <person name="Klenk H.-P."/>
        </authorList>
    </citation>
    <scope>NUCLEOTIDE SEQUENCE [LARGE SCALE GENOMIC DNA]</scope>
    <source>
        <strain evidence="1 2">DSM 22826</strain>
    </source>
</reference>
<dbReference type="RefSeq" id="WP_281369654.1">
    <property type="nucleotide sequence ID" value="NZ_BAABGK010000003.1"/>
</dbReference>
<comment type="caution">
    <text evidence="1">The sequence shown here is derived from an EMBL/GenBank/DDBJ whole genome shotgun (WGS) entry which is preliminary data.</text>
</comment>
<dbReference type="EMBL" id="JACHVS010000005">
    <property type="protein sequence ID" value="MBB2997621.1"/>
    <property type="molecule type" value="Genomic_DNA"/>
</dbReference>
<organism evidence="1 2">
    <name type="scientific">Paeniglutamicibacter cryotolerans</name>
    <dbReference type="NCBI Taxonomy" id="670079"/>
    <lineage>
        <taxon>Bacteria</taxon>
        <taxon>Bacillati</taxon>
        <taxon>Actinomycetota</taxon>
        <taxon>Actinomycetes</taxon>
        <taxon>Micrococcales</taxon>
        <taxon>Micrococcaceae</taxon>
        <taxon>Paeniglutamicibacter</taxon>
    </lineage>
</organism>
<evidence type="ECO:0000313" key="1">
    <source>
        <dbReference type="EMBL" id="MBB2997621.1"/>
    </source>
</evidence>
<protein>
    <submittedName>
        <fullName evidence="1">Uncharacterized protein</fullName>
    </submittedName>
</protein>
<evidence type="ECO:0000313" key="2">
    <source>
        <dbReference type="Proteomes" id="UP000523000"/>
    </source>
</evidence>
<proteinExistence type="predicted"/>
<accession>A0A839R053</accession>
<dbReference type="Proteomes" id="UP000523000">
    <property type="component" value="Unassembled WGS sequence"/>
</dbReference>